<protein>
    <submittedName>
        <fullName evidence="1">Uncharacterized protein</fullName>
    </submittedName>
</protein>
<dbReference type="RefSeq" id="XP_047776768.1">
    <property type="nucleotide sequence ID" value="XM_047916687.1"/>
</dbReference>
<keyword evidence="2" id="KW-1185">Reference proteome</keyword>
<evidence type="ECO:0000313" key="2">
    <source>
        <dbReference type="Proteomes" id="UP000814176"/>
    </source>
</evidence>
<accession>A0ABQ8KA19</accession>
<name>A0ABQ8KA19_9APHY</name>
<dbReference type="EMBL" id="JADCUA010000016">
    <property type="protein sequence ID" value="KAH9834112.1"/>
    <property type="molecule type" value="Genomic_DNA"/>
</dbReference>
<dbReference type="Proteomes" id="UP000814176">
    <property type="component" value="Unassembled WGS sequence"/>
</dbReference>
<evidence type="ECO:0000313" key="1">
    <source>
        <dbReference type="EMBL" id="KAH9834112.1"/>
    </source>
</evidence>
<sequence>MCLVLGEQTAAPFQNDRPSVPVRATRTNLNPRNSLTKILAMTMIILLSFYWRPLSVPGNVLWHIPSDISARWPYSTRMHGVQPTAQRRDRRTTSNGAKLECCSRRRGTASPTCPSSNLADIHKRPPDLSPTLTALFPSASSRWSTFTSPCPARHLYSVLGGLLVVSRHGLRRSRHARIEKRRPPWWRLIHRAYILVLACHTRG</sequence>
<proteinExistence type="predicted"/>
<comment type="caution">
    <text evidence="1">The sequence shown here is derived from an EMBL/GenBank/DDBJ whole genome shotgun (WGS) entry which is preliminary data.</text>
</comment>
<reference evidence="1 2" key="1">
    <citation type="journal article" date="2021" name="Environ. Microbiol.">
        <title>Gene family expansions and transcriptome signatures uncover fungal adaptations to wood decay.</title>
        <authorList>
            <person name="Hage H."/>
            <person name="Miyauchi S."/>
            <person name="Viragh M."/>
            <person name="Drula E."/>
            <person name="Min B."/>
            <person name="Chaduli D."/>
            <person name="Navarro D."/>
            <person name="Favel A."/>
            <person name="Norest M."/>
            <person name="Lesage-Meessen L."/>
            <person name="Balint B."/>
            <person name="Merenyi Z."/>
            <person name="de Eugenio L."/>
            <person name="Morin E."/>
            <person name="Martinez A.T."/>
            <person name="Baldrian P."/>
            <person name="Stursova M."/>
            <person name="Martinez M.J."/>
            <person name="Novotny C."/>
            <person name="Magnuson J.K."/>
            <person name="Spatafora J.W."/>
            <person name="Maurice S."/>
            <person name="Pangilinan J."/>
            <person name="Andreopoulos W."/>
            <person name="LaButti K."/>
            <person name="Hundley H."/>
            <person name="Na H."/>
            <person name="Kuo A."/>
            <person name="Barry K."/>
            <person name="Lipzen A."/>
            <person name="Henrissat B."/>
            <person name="Riley R."/>
            <person name="Ahrendt S."/>
            <person name="Nagy L.G."/>
            <person name="Grigoriev I.V."/>
            <person name="Martin F."/>
            <person name="Rosso M.N."/>
        </authorList>
    </citation>
    <scope>NUCLEOTIDE SEQUENCE [LARGE SCALE GENOMIC DNA]</scope>
    <source>
        <strain evidence="1 2">CIRM-BRFM 1785</strain>
    </source>
</reference>
<gene>
    <name evidence="1" type="ORF">C8Q71DRAFT_161332</name>
</gene>
<organism evidence="1 2">
    <name type="scientific">Rhodofomes roseus</name>
    <dbReference type="NCBI Taxonomy" id="34475"/>
    <lineage>
        <taxon>Eukaryota</taxon>
        <taxon>Fungi</taxon>
        <taxon>Dikarya</taxon>
        <taxon>Basidiomycota</taxon>
        <taxon>Agaricomycotina</taxon>
        <taxon>Agaricomycetes</taxon>
        <taxon>Polyporales</taxon>
        <taxon>Rhodofomes</taxon>
    </lineage>
</organism>
<dbReference type="GeneID" id="71997419"/>